<dbReference type="PANTHER" id="PTHR40590:SF1">
    <property type="entry name" value="CYTOPLASMIC PROTEIN"/>
    <property type="match status" value="1"/>
</dbReference>
<accession>A0ABR7YG07</accession>
<protein>
    <submittedName>
        <fullName evidence="2">TraB/GumN family protein</fullName>
    </submittedName>
</protein>
<feature type="chain" id="PRO_5045321417" evidence="1">
    <location>
        <begin position="21"/>
        <end position="282"/>
    </location>
</feature>
<evidence type="ECO:0000313" key="2">
    <source>
        <dbReference type="EMBL" id="MBD1430247.1"/>
    </source>
</evidence>
<keyword evidence="1" id="KW-0732">Signal</keyword>
<proteinExistence type="predicted"/>
<dbReference type="CDD" id="cd14789">
    <property type="entry name" value="Tiki"/>
    <property type="match status" value="1"/>
</dbReference>
<keyword evidence="3" id="KW-1185">Reference proteome</keyword>
<evidence type="ECO:0000313" key="3">
    <source>
        <dbReference type="Proteomes" id="UP000651271"/>
    </source>
</evidence>
<organism evidence="2 3">
    <name type="scientific">Sphingobacterium litopenaei</name>
    <dbReference type="NCBI Taxonomy" id="2763500"/>
    <lineage>
        <taxon>Bacteria</taxon>
        <taxon>Pseudomonadati</taxon>
        <taxon>Bacteroidota</taxon>
        <taxon>Sphingobacteriia</taxon>
        <taxon>Sphingobacteriales</taxon>
        <taxon>Sphingobacteriaceae</taxon>
        <taxon>Sphingobacterium</taxon>
    </lineage>
</organism>
<evidence type="ECO:0000256" key="1">
    <source>
        <dbReference type="SAM" id="SignalP"/>
    </source>
</evidence>
<comment type="caution">
    <text evidence="2">The sequence shown here is derived from an EMBL/GenBank/DDBJ whole genome shotgun (WGS) entry which is preliminary data.</text>
</comment>
<gene>
    <name evidence="2" type="ORF">H8B04_11830</name>
</gene>
<name>A0ABR7YG07_9SPHI</name>
<dbReference type="InterPro" id="IPR047111">
    <property type="entry name" value="YbaP-like"/>
</dbReference>
<dbReference type="InterPro" id="IPR002816">
    <property type="entry name" value="TraB/PrgY/GumN_fam"/>
</dbReference>
<feature type="signal peptide" evidence="1">
    <location>
        <begin position="1"/>
        <end position="20"/>
    </location>
</feature>
<dbReference type="EMBL" id="JACOIJ010000023">
    <property type="protein sequence ID" value="MBD1430247.1"/>
    <property type="molecule type" value="Genomic_DNA"/>
</dbReference>
<dbReference type="PANTHER" id="PTHR40590">
    <property type="entry name" value="CYTOPLASMIC PROTEIN-RELATED"/>
    <property type="match status" value="1"/>
</dbReference>
<reference evidence="2 3" key="1">
    <citation type="submission" date="2020-08" db="EMBL/GenBank/DDBJ databases">
        <title>Sphingobacterium sp. DN04309 isolated from aquaculture water.</title>
        <authorList>
            <person name="Zhang M."/>
        </authorList>
    </citation>
    <scope>NUCLEOTIDE SEQUENCE [LARGE SCALE GENOMIC DNA]</scope>
    <source>
        <strain evidence="2 3">DN04309</strain>
    </source>
</reference>
<dbReference type="Proteomes" id="UP000651271">
    <property type="component" value="Unassembled WGS sequence"/>
</dbReference>
<sequence length="282" mass="32176">MKKLITLSFALFCCILFSFAQENSVLWKISGNNLKTDSYLMGTIHMMCPDDFVMHDKVKRVIGEVDQIYFEVNLFNPENTASMQQKMMTPVPDFLTSLQPNQIQLIDSALAANQMSIKMFDMLHPAMVMSLLSLKSFNCPNPLEVKSLENEINVLAEGKKIGELETVDFQLEMMSQIATPEYFYNYLKLYDEAAQMTQRMVAAYNQQNLSILEDIFNDPKWMTPEAFELMLTKRNNNWIENIPAIISQNKTLFAVGAAHLIGEVGLIKLLRDKGYTVTPVLN</sequence>
<dbReference type="Pfam" id="PF01963">
    <property type="entry name" value="TraB_PrgY_gumN"/>
    <property type="match status" value="1"/>
</dbReference>
<dbReference type="RefSeq" id="WP_190302488.1">
    <property type="nucleotide sequence ID" value="NZ_JACOIJ010000023.1"/>
</dbReference>